<sequence length="305" mass="36247">MPIKSGEITQFEGYSQFTCLKEFNTHFEWWMLEHKQKFSKGELIGIKRLARFAAKVPGVANAKIGTMLKAIHEEFNNNGISRSTFKRMIQKSIKLGILTVYETERKNGAQTSNLYVFNRFPQNELPKEEKLNHHEETINLLKTNHQKSRKETPKRPNQVENRTVLDDTYVCDRVPQPFVQMVKCFFPEAKTIEEFWKMAEIAAYRNLSEEKPERILETAIQAFRQLIRKLKYTQSVKNPFAYFYGIIFKKLRIQFYQDLEDLLDDTDEDSVIYRKIPPLEKILDWDHRILEPDYYKTQTMHDSPY</sequence>
<comment type="caution">
    <text evidence="1">The sequence shown here is derived from an EMBL/GenBank/DDBJ whole genome shotgun (WGS) entry which is preliminary data.</text>
</comment>
<evidence type="ECO:0000313" key="2">
    <source>
        <dbReference type="Proteomes" id="UP001162836"/>
    </source>
</evidence>
<protein>
    <recommendedName>
        <fullName evidence="3">Helix-turn-helix domain-containing protein</fullName>
    </recommendedName>
</protein>
<dbReference type="EMBL" id="JAJODE010000062">
    <property type="protein sequence ID" value="MCD4840224.1"/>
    <property type="molecule type" value="Genomic_DNA"/>
</dbReference>
<keyword evidence="2" id="KW-1185">Reference proteome</keyword>
<evidence type="ECO:0008006" key="3">
    <source>
        <dbReference type="Google" id="ProtNLM"/>
    </source>
</evidence>
<accession>A0ABS8QPG9</accession>
<organism evidence="1 2">
    <name type="scientific">Neobacillus sedimentimangrovi</name>
    <dbReference type="NCBI Taxonomy" id="2699460"/>
    <lineage>
        <taxon>Bacteria</taxon>
        <taxon>Bacillati</taxon>
        <taxon>Bacillota</taxon>
        <taxon>Bacilli</taxon>
        <taxon>Bacillales</taxon>
        <taxon>Bacillaceae</taxon>
        <taxon>Neobacillus</taxon>
    </lineage>
</organism>
<gene>
    <name evidence="1" type="ORF">LRS37_15425</name>
</gene>
<proteinExistence type="predicted"/>
<dbReference type="Proteomes" id="UP001162836">
    <property type="component" value="Unassembled WGS sequence"/>
</dbReference>
<evidence type="ECO:0000313" key="1">
    <source>
        <dbReference type="EMBL" id="MCD4840224.1"/>
    </source>
</evidence>
<reference evidence="1 2" key="1">
    <citation type="journal article" date="2023" name="Antonie Van Leeuwenhoek">
        <title>Unveiling the genomic potential of a novel thermostable glycoside hydrolases producing Neobacillus sedimentimangrovi UE25.</title>
        <authorList>
            <person name="Ejaz U."/>
            <person name="Saleem F."/>
            <person name="Rashid R."/>
            <person name="Hasan K.A."/>
            <person name="Syed M.N."/>
            <person name="Sohail M."/>
        </authorList>
    </citation>
    <scope>NUCLEOTIDE SEQUENCE [LARGE SCALE GENOMIC DNA]</scope>
    <source>
        <strain evidence="1 2">UE25</strain>
    </source>
</reference>
<dbReference type="RefSeq" id="WP_231315253.1">
    <property type="nucleotide sequence ID" value="NZ_JAJODE010000062.1"/>
</dbReference>
<name>A0ABS8QPG9_9BACI</name>